<reference evidence="3" key="1">
    <citation type="submission" date="2017-12" db="EMBL/GenBank/DDBJ databases">
        <title>The genome sequence of Pantoea sp. 596.</title>
        <authorList>
            <person name="Gao J."/>
            <person name="Mao X."/>
            <person name="Sun J."/>
        </authorList>
    </citation>
    <scope>NUCLEOTIDE SEQUENCE [LARGE SCALE GENOMIC DNA]</scope>
    <source>
        <strain evidence="3">596</strain>
    </source>
</reference>
<comment type="caution">
    <text evidence="2">The sequence shown here is derived from an EMBL/GenBank/DDBJ whole genome shotgun (WGS) entry which is preliminary data.</text>
</comment>
<accession>A0ABX4SR78</accession>
<dbReference type="Pfam" id="PF19077">
    <property type="entry name" value="Big_13"/>
    <property type="match status" value="3"/>
</dbReference>
<dbReference type="Gene3D" id="2.60.40.10">
    <property type="entry name" value="Immunoglobulins"/>
    <property type="match status" value="3"/>
</dbReference>
<dbReference type="EMBL" id="PJRT01000011">
    <property type="protein sequence ID" value="PLR24025.1"/>
    <property type="molecule type" value="Genomic_DNA"/>
</dbReference>
<feature type="non-terminal residue" evidence="2">
    <location>
        <position position="1"/>
    </location>
</feature>
<dbReference type="Proteomes" id="UP000234296">
    <property type="component" value="Unassembled WGS sequence"/>
</dbReference>
<organism evidence="2 3">
    <name type="scientific">Pantoea endophytica</name>
    <dbReference type="NCBI Taxonomy" id="92488"/>
    <lineage>
        <taxon>Bacteria</taxon>
        <taxon>Pseudomonadati</taxon>
        <taxon>Pseudomonadota</taxon>
        <taxon>Gammaproteobacteria</taxon>
        <taxon>Enterobacterales</taxon>
        <taxon>Erwiniaceae</taxon>
        <taxon>Pantoea</taxon>
    </lineage>
</organism>
<feature type="domain" description="Bacterial Ig-like" evidence="1">
    <location>
        <begin position="81"/>
        <end position="163"/>
    </location>
</feature>
<evidence type="ECO:0000313" key="2">
    <source>
        <dbReference type="EMBL" id="PLR24025.1"/>
    </source>
</evidence>
<dbReference type="RefSeq" id="WP_206098212.1">
    <property type="nucleotide sequence ID" value="NZ_PJRT01000011.1"/>
</dbReference>
<sequence length="768" mass="82123">VGSVYADVSTGAWSWQYSGADEFDEGSHTLSVQAVDPAGNISVLSDTFTITVDTQIAQPVLATITDAITGGALGPIANDGTGLTNDARPVLSGSAEKGSLVTIFNGTAAIGSVCADSISGTWSWQFTGTDRFEEGPHTLSVQAVDTAGNTSVLSDVFTINVDTVKPLNAGQNVSSVDPTKLWNGAFTDDNRPQLSGMGEADCTVTIYLNGVPVGTQIIGSNNQWHWQPDSALDDGDYRFTIIITDPAGNASDVSAATEITVDTSAPSGMARIAAITHDSGYLNNAGDFYTDVGTTGHLIRGPLDGIVNANERIQISVNGGVSWHDALRDPSGGWYWFDGENHANSWSIQTRVIDNLGRTGPVETQQVNVDTTKPEAPFELTYSGQDVTVHFSGNQTEKGGQVSLNIDGNYYLFTVTDADSDRGYMVITLPTSIEPNDNMLAAVVNKAGKLSEYRNIPESKEIDFSLYTGGYNFPAGTIVDGVTFNSTGHFHNRDSYTAGTSKGWLLHFWGGSSSLDLNRSELGTKDISFNTRMFSGTGNINFNFYDKDNNLLGSRLVTNANTSVNNLVEYHSDIPIYRVLFTYSGNVSIWDFNIMRSYTHAPDQDHAVTDESQYLIGSELNDSFTVTDVHHLDTVTQLGGGSGIDTLALTGANQVLDFTRLASKISSIEVIDITGTGDNTLMLSLGDILANGQVDLFRENGNLQLMVKGNAGDTVNLSDMLPNGADAGDWNSGGKVNVGGTEYQIFQHSALDAELLVQQNVTVNLDNH</sequence>
<feature type="domain" description="Bacterial Ig-like" evidence="1">
    <location>
        <begin position="186"/>
        <end position="263"/>
    </location>
</feature>
<gene>
    <name evidence="2" type="ORF">PZBJ_11245</name>
</gene>
<feature type="domain" description="Bacterial Ig-like" evidence="1">
    <location>
        <begin position="12"/>
        <end position="54"/>
    </location>
</feature>
<evidence type="ECO:0000259" key="1">
    <source>
        <dbReference type="Pfam" id="PF19077"/>
    </source>
</evidence>
<dbReference type="InterPro" id="IPR044016">
    <property type="entry name" value="Big_13"/>
</dbReference>
<name>A0ABX4SR78_9GAMM</name>
<evidence type="ECO:0000313" key="3">
    <source>
        <dbReference type="Proteomes" id="UP000234296"/>
    </source>
</evidence>
<protein>
    <recommendedName>
        <fullName evidence="1">Bacterial Ig-like domain-containing protein</fullName>
    </recommendedName>
</protein>
<proteinExistence type="predicted"/>
<dbReference type="NCBIfam" id="NF033510">
    <property type="entry name" value="Ca_tandemer"/>
    <property type="match status" value="2"/>
</dbReference>
<dbReference type="InterPro" id="IPR013783">
    <property type="entry name" value="Ig-like_fold"/>
</dbReference>
<keyword evidence="3" id="KW-1185">Reference proteome</keyword>